<evidence type="ECO:0000256" key="5">
    <source>
        <dbReference type="HAMAP-Rule" id="MF_02114"/>
    </source>
</evidence>
<dbReference type="NCBIfam" id="TIGR03552">
    <property type="entry name" value="F420_cofC"/>
    <property type="match status" value="1"/>
</dbReference>
<evidence type="ECO:0000256" key="4">
    <source>
        <dbReference type="ARBA" id="ARBA00023134"/>
    </source>
</evidence>
<evidence type="ECO:0000259" key="6">
    <source>
        <dbReference type="Pfam" id="PF12804"/>
    </source>
</evidence>
<dbReference type="PANTHER" id="PTHR40392:SF1">
    <property type="entry name" value="2-PHOSPHO-L-LACTATE GUANYLYLTRANSFERASE"/>
    <property type="match status" value="1"/>
</dbReference>
<feature type="binding site" evidence="5">
    <location>
        <position position="156"/>
    </location>
    <ligand>
        <name>phosphoenolpyruvate</name>
        <dbReference type="ChEBI" id="CHEBI:58702"/>
    </ligand>
</feature>
<dbReference type="PANTHER" id="PTHR40392">
    <property type="entry name" value="2-PHOSPHO-L-LACTATE GUANYLYLTRANSFERASE"/>
    <property type="match status" value="1"/>
</dbReference>
<comment type="caution">
    <text evidence="7">The sequence shown here is derived from an EMBL/GenBank/DDBJ whole genome shotgun (WGS) entry which is preliminary data.</text>
</comment>
<dbReference type="Pfam" id="PF12804">
    <property type="entry name" value="NTP_transf_3"/>
    <property type="match status" value="1"/>
</dbReference>
<keyword evidence="2 5" id="KW-0548">Nucleotidyltransferase</keyword>
<evidence type="ECO:0000256" key="3">
    <source>
        <dbReference type="ARBA" id="ARBA00022741"/>
    </source>
</evidence>
<keyword evidence="1 5" id="KW-0808">Transferase</keyword>
<accession>A0ABW1F2S2</accession>
<protein>
    <recommendedName>
        <fullName evidence="5">Phosphoenolpyruvate guanylyltransferase</fullName>
        <shortName evidence="5">PEP guanylyltransferase</shortName>
        <ecNumber evidence="5">2.7.7.105</ecNumber>
    </recommendedName>
</protein>
<reference evidence="8" key="1">
    <citation type="journal article" date="2019" name="Int. J. Syst. Evol. Microbiol.">
        <title>The Global Catalogue of Microorganisms (GCM) 10K type strain sequencing project: providing services to taxonomists for standard genome sequencing and annotation.</title>
        <authorList>
            <consortium name="The Broad Institute Genomics Platform"/>
            <consortium name="The Broad Institute Genome Sequencing Center for Infectious Disease"/>
            <person name="Wu L."/>
            <person name="Ma J."/>
        </authorList>
    </citation>
    <scope>NUCLEOTIDE SEQUENCE [LARGE SCALE GENOMIC DNA]</scope>
    <source>
        <strain evidence="8">CGMCC 4.1469</strain>
    </source>
</reference>
<evidence type="ECO:0000313" key="8">
    <source>
        <dbReference type="Proteomes" id="UP001596067"/>
    </source>
</evidence>
<dbReference type="InterPro" id="IPR025877">
    <property type="entry name" value="MobA-like_NTP_Trfase"/>
</dbReference>
<dbReference type="GO" id="GO:0043814">
    <property type="term" value="F:phospholactate guanylyltransferase activity"/>
    <property type="evidence" value="ECO:0007669"/>
    <property type="project" value="UniProtKB-EC"/>
</dbReference>
<dbReference type="Gene3D" id="3.90.550.10">
    <property type="entry name" value="Spore Coat Polysaccharide Biosynthesis Protein SpsA, Chain A"/>
    <property type="match status" value="1"/>
</dbReference>
<comment type="similarity">
    <text evidence="5">Belongs to the CofC family.</text>
</comment>
<dbReference type="InterPro" id="IPR029044">
    <property type="entry name" value="Nucleotide-diphossugar_trans"/>
</dbReference>
<organism evidence="7 8">
    <name type="scientific">Kitasatospora aburaviensis</name>
    <dbReference type="NCBI Taxonomy" id="67265"/>
    <lineage>
        <taxon>Bacteria</taxon>
        <taxon>Bacillati</taxon>
        <taxon>Actinomycetota</taxon>
        <taxon>Actinomycetes</taxon>
        <taxon>Kitasatosporales</taxon>
        <taxon>Streptomycetaceae</taxon>
        <taxon>Kitasatospora</taxon>
    </lineage>
</organism>
<dbReference type="EC" id="2.7.7.105" evidence="5"/>
<comment type="catalytic activity">
    <reaction evidence="5">
        <text>phosphoenolpyruvate + GTP + H(+) = enolpyruvoyl-2-diphospho-5'-guanosine + diphosphate</text>
        <dbReference type="Rhea" id="RHEA:30519"/>
        <dbReference type="ChEBI" id="CHEBI:15378"/>
        <dbReference type="ChEBI" id="CHEBI:33019"/>
        <dbReference type="ChEBI" id="CHEBI:37565"/>
        <dbReference type="ChEBI" id="CHEBI:58702"/>
        <dbReference type="ChEBI" id="CHEBI:143701"/>
        <dbReference type="EC" id="2.7.7.105"/>
    </reaction>
</comment>
<keyword evidence="4 5" id="KW-0342">GTP-binding</keyword>
<dbReference type="RefSeq" id="WP_313765652.1">
    <property type="nucleotide sequence ID" value="NZ_BAAAVH010000044.1"/>
</dbReference>
<comment type="pathway">
    <text evidence="5">Cofactor biosynthesis; coenzyme F420 biosynthesis.</text>
</comment>
<proteinExistence type="inferred from homology"/>
<evidence type="ECO:0000256" key="2">
    <source>
        <dbReference type="ARBA" id="ARBA00022695"/>
    </source>
</evidence>
<dbReference type="EMBL" id="JBHSOD010000029">
    <property type="protein sequence ID" value="MFC5887601.1"/>
    <property type="molecule type" value="Genomic_DNA"/>
</dbReference>
<feature type="binding site" evidence="5">
    <location>
        <position position="175"/>
    </location>
    <ligand>
        <name>phosphoenolpyruvate</name>
        <dbReference type="ChEBI" id="CHEBI:58702"/>
    </ligand>
</feature>
<gene>
    <name evidence="7" type="primary">cofC</name>
    <name evidence="5" type="synonym">fbiD</name>
    <name evidence="7" type="ORF">ACFP0N_21790</name>
</gene>
<dbReference type="SUPFAM" id="SSF53448">
    <property type="entry name" value="Nucleotide-diphospho-sugar transferases"/>
    <property type="match status" value="1"/>
</dbReference>
<dbReference type="InterPro" id="IPR002835">
    <property type="entry name" value="CofC"/>
</dbReference>
<keyword evidence="8" id="KW-1185">Reference proteome</keyword>
<evidence type="ECO:0000313" key="7">
    <source>
        <dbReference type="EMBL" id="MFC5887601.1"/>
    </source>
</evidence>
<sequence length="235" mass="23184">MTQDTVRPSGAVAPPAPASDWSLVLPLKPPALAKTRLAPFAGAHRADLALCFALDTVAAALATPGVARVLVVTRDAAAGARLTALGATVVGDEPGGGLNHALAHGAAAALALAPHAPLATLSADLPALRPAELARVLAAVPPTGRAFLADTPGLGTTLLACTPGNPLAPAFGDGSRERHAAGGARELRLAGVDSVRRDVDTGADLGEALALGVGPHTAALSARLGYSPAPPSGRR</sequence>
<keyword evidence="3 5" id="KW-0547">Nucleotide-binding</keyword>
<feature type="binding site" evidence="5">
    <location>
        <position position="172"/>
    </location>
    <ligand>
        <name>phosphoenolpyruvate</name>
        <dbReference type="ChEBI" id="CHEBI:58702"/>
    </ligand>
</feature>
<evidence type="ECO:0000256" key="1">
    <source>
        <dbReference type="ARBA" id="ARBA00022679"/>
    </source>
</evidence>
<name>A0ABW1F2S2_9ACTN</name>
<comment type="function">
    <text evidence="5">Guanylyltransferase that catalyzes the activation of phosphoenolpyruvate (PEP) as enolpyruvoyl-2-diphospho-5'-guanosine, via the condensation of PEP with GTP. It is involved in the biosynthesis of coenzyme F420, a hydride carrier cofactor.</text>
</comment>
<dbReference type="Proteomes" id="UP001596067">
    <property type="component" value="Unassembled WGS sequence"/>
</dbReference>
<dbReference type="HAMAP" id="MF_02114">
    <property type="entry name" value="CofC"/>
    <property type="match status" value="1"/>
</dbReference>
<feature type="domain" description="MobA-like NTP transferase" evidence="6">
    <location>
        <begin position="54"/>
        <end position="151"/>
    </location>
</feature>